<evidence type="ECO:0000313" key="2">
    <source>
        <dbReference type="Proteomes" id="UP000660708"/>
    </source>
</evidence>
<sequence>MVSNRLTSLHIEALLIPIGSLQKSVSIALILKIVPLMKLDSYASVTSNQLMALYDAPQ</sequence>
<accession>A0A8I0T6P7</accession>
<comment type="caution">
    <text evidence="1">The sequence shown here is derived from an EMBL/GenBank/DDBJ whole genome shotgun (WGS) entry which is preliminary data.</text>
</comment>
<organism evidence="1 2">
    <name type="scientific">Pseudoalteromonas peptidolytica F12-50-A1</name>
    <dbReference type="NCBI Taxonomy" id="1315280"/>
    <lineage>
        <taxon>Bacteria</taxon>
        <taxon>Pseudomonadati</taxon>
        <taxon>Pseudomonadota</taxon>
        <taxon>Gammaproteobacteria</taxon>
        <taxon>Alteromonadales</taxon>
        <taxon>Pseudoalteromonadaceae</taxon>
        <taxon>Pseudoalteromonas</taxon>
    </lineage>
</organism>
<reference evidence="1 2" key="1">
    <citation type="submission" date="2015-06" db="EMBL/GenBank/DDBJ databases">
        <title>Genome sequence of Pseudoalteromonas peptidolytica.</title>
        <authorList>
            <person name="Xie B.-B."/>
            <person name="Rong J.-C."/>
            <person name="Qin Q.-L."/>
            <person name="Zhang Y.-Z."/>
        </authorList>
    </citation>
    <scope>NUCLEOTIDE SEQUENCE [LARGE SCALE GENOMIC DNA]</scope>
    <source>
        <strain evidence="1 2">F12-50-A1</strain>
    </source>
</reference>
<evidence type="ECO:0000313" key="1">
    <source>
        <dbReference type="EMBL" id="MBE0348528.1"/>
    </source>
</evidence>
<name>A0A8I0T6P7_9GAMM</name>
<dbReference type="EMBL" id="AQHF01000034">
    <property type="protein sequence ID" value="MBE0348528.1"/>
    <property type="molecule type" value="Genomic_DNA"/>
</dbReference>
<proteinExistence type="predicted"/>
<dbReference type="AlphaFoldDB" id="A0A8I0T6P7"/>
<keyword evidence="2" id="KW-1185">Reference proteome</keyword>
<gene>
    <name evidence="1" type="ORF">PPEP_b0290</name>
</gene>
<dbReference type="Proteomes" id="UP000660708">
    <property type="component" value="Unassembled WGS sequence"/>
</dbReference>
<protein>
    <submittedName>
        <fullName evidence="1">Uncharacterized protein</fullName>
    </submittedName>
</protein>